<dbReference type="EC" id="4.2.99.18" evidence="12"/>
<dbReference type="NCBIfam" id="TIGR01083">
    <property type="entry name" value="nth"/>
    <property type="match status" value="1"/>
</dbReference>
<evidence type="ECO:0000313" key="16">
    <source>
        <dbReference type="Proteomes" id="UP000234462"/>
    </source>
</evidence>
<dbReference type="SMART" id="SM00478">
    <property type="entry name" value="ENDO3c"/>
    <property type="match status" value="1"/>
</dbReference>
<accession>A0A2H1L136</accession>
<dbReference type="InterPro" id="IPR011257">
    <property type="entry name" value="DNA_glycosylase"/>
</dbReference>
<feature type="binding site" evidence="12">
    <location>
        <position position="212"/>
    </location>
    <ligand>
        <name>[4Fe-4S] cluster</name>
        <dbReference type="ChEBI" id="CHEBI:49883"/>
    </ligand>
</feature>
<evidence type="ECO:0000256" key="11">
    <source>
        <dbReference type="ARBA" id="ARBA00023295"/>
    </source>
</evidence>
<keyword evidence="7 12" id="KW-0411">Iron-sulfur</keyword>
<dbReference type="GO" id="GO:0003677">
    <property type="term" value="F:DNA binding"/>
    <property type="evidence" value="ECO:0007669"/>
    <property type="project" value="UniProtKB-UniRule"/>
</dbReference>
<feature type="binding site" evidence="12">
    <location>
        <position position="221"/>
    </location>
    <ligand>
        <name>[4Fe-4S] cluster</name>
        <dbReference type="ChEBI" id="CHEBI:49883"/>
    </ligand>
</feature>
<dbReference type="PANTHER" id="PTHR10359:SF18">
    <property type="entry name" value="ENDONUCLEASE III"/>
    <property type="match status" value="1"/>
</dbReference>
<feature type="binding site" evidence="12">
    <location>
        <position position="215"/>
    </location>
    <ligand>
        <name>[4Fe-4S] cluster</name>
        <dbReference type="ChEBI" id="CHEBI:49883"/>
    </ligand>
</feature>
<dbReference type="InterPro" id="IPR003651">
    <property type="entry name" value="Endonuclease3_FeS-loop_motif"/>
</dbReference>
<dbReference type="Proteomes" id="UP000234462">
    <property type="component" value="Unassembled WGS sequence"/>
</dbReference>
<feature type="binding site" evidence="12">
    <location>
        <position position="205"/>
    </location>
    <ligand>
        <name>[4Fe-4S] cluster</name>
        <dbReference type="ChEBI" id="CHEBI:49883"/>
    </ligand>
</feature>
<dbReference type="Pfam" id="PF00633">
    <property type="entry name" value="HHH"/>
    <property type="match status" value="1"/>
</dbReference>
<evidence type="ECO:0000256" key="10">
    <source>
        <dbReference type="ARBA" id="ARBA00023239"/>
    </source>
</evidence>
<evidence type="ECO:0000256" key="1">
    <source>
        <dbReference type="ARBA" id="ARBA00008343"/>
    </source>
</evidence>
<keyword evidence="11 12" id="KW-0326">Glycosidase</keyword>
<evidence type="ECO:0000256" key="2">
    <source>
        <dbReference type="ARBA" id="ARBA00022485"/>
    </source>
</evidence>
<dbReference type="SUPFAM" id="SSF48150">
    <property type="entry name" value="DNA-glycosylase"/>
    <property type="match status" value="1"/>
</dbReference>
<dbReference type="InterPro" id="IPR004036">
    <property type="entry name" value="Endonuclease-III-like_CS2"/>
</dbReference>
<feature type="domain" description="HhH-GPD" evidence="14">
    <location>
        <begin position="56"/>
        <end position="203"/>
    </location>
</feature>
<evidence type="ECO:0000256" key="12">
    <source>
        <dbReference type="HAMAP-Rule" id="MF_00942"/>
    </source>
</evidence>
<comment type="cofactor">
    <cofactor evidence="12">
        <name>[4Fe-4S] cluster</name>
        <dbReference type="ChEBI" id="CHEBI:49883"/>
    </cofactor>
    <text evidence="12">Binds 1 [4Fe-4S] cluster.</text>
</comment>
<evidence type="ECO:0000259" key="14">
    <source>
        <dbReference type="SMART" id="SM00478"/>
    </source>
</evidence>
<dbReference type="CDD" id="cd00056">
    <property type="entry name" value="ENDO3c"/>
    <property type="match status" value="1"/>
</dbReference>
<reference evidence="16" key="1">
    <citation type="submission" date="2017-03" db="EMBL/GenBank/DDBJ databases">
        <authorList>
            <person name="Monnet C."/>
        </authorList>
    </citation>
    <scope>NUCLEOTIDE SEQUENCE [LARGE SCALE GENOMIC DNA]</scope>
    <source>
        <strain evidence="16">SJ5-8</strain>
    </source>
</reference>
<evidence type="ECO:0000256" key="5">
    <source>
        <dbReference type="ARBA" id="ARBA00022801"/>
    </source>
</evidence>
<dbReference type="EMBL" id="FXZM01000001">
    <property type="protein sequence ID" value="SMY10636.1"/>
    <property type="molecule type" value="Genomic_DNA"/>
</dbReference>
<dbReference type="InterPro" id="IPR003265">
    <property type="entry name" value="HhH-GPD_domain"/>
</dbReference>
<keyword evidence="2 12" id="KW-0004">4Fe-4S</keyword>
<evidence type="ECO:0000256" key="6">
    <source>
        <dbReference type="ARBA" id="ARBA00023004"/>
    </source>
</evidence>
<dbReference type="PROSITE" id="PS01155">
    <property type="entry name" value="ENDONUCLEASE_III_2"/>
    <property type="match status" value="1"/>
</dbReference>
<keyword evidence="4 12" id="KW-0227">DNA damage</keyword>
<keyword evidence="15" id="KW-0540">Nuclease</keyword>
<protein>
    <recommendedName>
        <fullName evidence="12">Endonuclease III</fullName>
        <ecNumber evidence="12">4.2.99.18</ecNumber>
    </recommendedName>
    <alternativeName>
        <fullName evidence="12">DNA-(apurinic or apyrimidinic site) lyase</fullName>
    </alternativeName>
</protein>
<evidence type="ECO:0000256" key="8">
    <source>
        <dbReference type="ARBA" id="ARBA00023125"/>
    </source>
</evidence>
<comment type="catalytic activity">
    <reaction evidence="12">
        <text>2'-deoxyribonucleotide-(2'-deoxyribose 5'-phosphate)-2'-deoxyribonucleotide-DNA = a 3'-end 2'-deoxyribonucleotide-(2,3-dehydro-2,3-deoxyribose 5'-phosphate)-DNA + a 5'-end 5'-phospho-2'-deoxyribonucleoside-DNA + H(+)</text>
        <dbReference type="Rhea" id="RHEA:66592"/>
        <dbReference type="Rhea" id="RHEA-COMP:13180"/>
        <dbReference type="Rhea" id="RHEA-COMP:16897"/>
        <dbReference type="Rhea" id="RHEA-COMP:17067"/>
        <dbReference type="ChEBI" id="CHEBI:15378"/>
        <dbReference type="ChEBI" id="CHEBI:136412"/>
        <dbReference type="ChEBI" id="CHEBI:157695"/>
        <dbReference type="ChEBI" id="CHEBI:167181"/>
        <dbReference type="EC" id="4.2.99.18"/>
    </reaction>
</comment>
<dbReference type="GO" id="GO:0140078">
    <property type="term" value="F:class I DNA-(apurinic or apyrimidinic site) endonuclease activity"/>
    <property type="evidence" value="ECO:0007669"/>
    <property type="project" value="UniProtKB-EC"/>
</dbReference>
<evidence type="ECO:0000256" key="4">
    <source>
        <dbReference type="ARBA" id="ARBA00022763"/>
    </source>
</evidence>
<gene>
    <name evidence="12" type="primary">nth</name>
    <name evidence="15" type="ORF">BJEO58_00207</name>
</gene>
<keyword evidence="8 12" id="KW-0238">DNA-binding</keyword>
<evidence type="ECO:0000256" key="9">
    <source>
        <dbReference type="ARBA" id="ARBA00023204"/>
    </source>
</evidence>
<name>A0A2H1L136_9MICO</name>
<evidence type="ECO:0000313" key="15">
    <source>
        <dbReference type="EMBL" id="SMY10636.1"/>
    </source>
</evidence>
<dbReference type="InterPro" id="IPR023170">
    <property type="entry name" value="HhH_base_excis_C"/>
</dbReference>
<dbReference type="GO" id="GO:0051539">
    <property type="term" value="F:4 iron, 4 sulfur cluster binding"/>
    <property type="evidence" value="ECO:0007669"/>
    <property type="project" value="UniProtKB-UniRule"/>
</dbReference>
<comment type="similarity">
    <text evidence="1 12">Belongs to the Nth/MutY family.</text>
</comment>
<dbReference type="SMART" id="SM00525">
    <property type="entry name" value="FES"/>
    <property type="match status" value="1"/>
</dbReference>
<keyword evidence="5 12" id="KW-0378">Hydrolase</keyword>
<dbReference type="Gene3D" id="1.10.1670.10">
    <property type="entry name" value="Helix-hairpin-Helix base-excision DNA repair enzymes (C-terminal)"/>
    <property type="match status" value="1"/>
</dbReference>
<dbReference type="InterPro" id="IPR005759">
    <property type="entry name" value="Nth"/>
</dbReference>
<keyword evidence="6 12" id="KW-0408">Iron</keyword>
<feature type="region of interest" description="Disordered" evidence="13">
    <location>
        <begin position="245"/>
        <end position="290"/>
    </location>
</feature>
<dbReference type="InterPro" id="IPR000445">
    <property type="entry name" value="HhH_motif"/>
</dbReference>
<dbReference type="GO" id="GO:0019104">
    <property type="term" value="F:DNA N-glycosylase activity"/>
    <property type="evidence" value="ECO:0007669"/>
    <property type="project" value="UniProtKB-UniRule"/>
</dbReference>
<dbReference type="OrthoDB" id="9800977at2"/>
<comment type="function">
    <text evidence="12">DNA repair enzyme that has both DNA N-glycosylase activity and AP-lyase activity. The DNA N-glycosylase activity releases various damaged pyrimidines from DNA by cleaving the N-glycosidic bond, leaving an AP (apurinic/apyrimidinic) site. The AP-lyase activity cleaves the phosphodiester bond 3' to the AP site by a beta-elimination, leaving a 3'-terminal unsaturated sugar and a product with a terminal 5'-phosphate.</text>
</comment>
<dbReference type="HAMAP" id="MF_00942">
    <property type="entry name" value="Nth"/>
    <property type="match status" value="1"/>
</dbReference>
<evidence type="ECO:0000256" key="13">
    <source>
        <dbReference type="SAM" id="MobiDB-lite"/>
    </source>
</evidence>
<keyword evidence="3 12" id="KW-0479">Metal-binding</keyword>
<keyword evidence="10 12" id="KW-0456">Lyase</keyword>
<organism evidence="15 16">
    <name type="scientific">Brevibacterium jeotgali</name>
    <dbReference type="NCBI Taxonomy" id="1262550"/>
    <lineage>
        <taxon>Bacteria</taxon>
        <taxon>Bacillati</taxon>
        <taxon>Actinomycetota</taxon>
        <taxon>Actinomycetes</taxon>
        <taxon>Micrococcales</taxon>
        <taxon>Brevibacteriaceae</taxon>
        <taxon>Brevibacterium</taxon>
    </lineage>
</organism>
<dbReference type="GO" id="GO:0046872">
    <property type="term" value="F:metal ion binding"/>
    <property type="evidence" value="ECO:0007669"/>
    <property type="project" value="UniProtKB-KW"/>
</dbReference>
<dbReference type="GO" id="GO:0006285">
    <property type="term" value="P:base-excision repair, AP site formation"/>
    <property type="evidence" value="ECO:0007669"/>
    <property type="project" value="TreeGrafter"/>
</dbReference>
<dbReference type="Pfam" id="PF00730">
    <property type="entry name" value="HhH-GPD"/>
    <property type="match status" value="1"/>
</dbReference>
<evidence type="ECO:0000256" key="7">
    <source>
        <dbReference type="ARBA" id="ARBA00023014"/>
    </source>
</evidence>
<evidence type="ECO:0000256" key="3">
    <source>
        <dbReference type="ARBA" id="ARBA00022723"/>
    </source>
</evidence>
<sequence length="290" mass="31671">MLSVAEKSRRRFLEETPLGRTRRARKIHRILADTYPDAHAELDHRDAFELLVATVLSAQTTDIRVNSVTPALFSVYPDADALSAATHEDVEEIIRPTGFYRAKARSIVGLAQALVDHFDGEVPASLEQLVTLPGVGRKTANVVLGNVFDVPGLTIDTHFARLARRFLWTDTDNVDRIEKDVAALVPRKDWTMLSHRVIWHGRRICHARTPACGACPISALCPSFGTGELDERKARKLLRFELAEGAESAGKSDGGSRVEPTKADGLTTEHGSRSADGSANGDARTNGEDA</sequence>
<keyword evidence="16" id="KW-1185">Reference proteome</keyword>
<dbReference type="PANTHER" id="PTHR10359">
    <property type="entry name" value="A/G-SPECIFIC ADENINE GLYCOSYLASE/ENDONUCLEASE III"/>
    <property type="match status" value="1"/>
</dbReference>
<dbReference type="RefSeq" id="WP_101586951.1">
    <property type="nucleotide sequence ID" value="NZ_FXZM01000001.1"/>
</dbReference>
<keyword evidence="9 12" id="KW-0234">DNA repair</keyword>
<dbReference type="AlphaFoldDB" id="A0A2H1L136"/>
<dbReference type="FunFam" id="1.10.340.30:FF:000001">
    <property type="entry name" value="Endonuclease III"/>
    <property type="match status" value="1"/>
</dbReference>
<dbReference type="Gene3D" id="1.10.340.30">
    <property type="entry name" value="Hypothetical protein, domain 2"/>
    <property type="match status" value="1"/>
</dbReference>
<proteinExistence type="inferred from homology"/>
<keyword evidence="15" id="KW-0255">Endonuclease</keyword>
<dbReference type="Pfam" id="PF10576">
    <property type="entry name" value="EndIII_4Fe-2S"/>
    <property type="match status" value="1"/>
</dbReference>
<dbReference type="FunFam" id="1.10.1670.10:FF:000001">
    <property type="entry name" value="Endonuclease III"/>
    <property type="match status" value="1"/>
</dbReference>